<feature type="domain" description="Carbohydrate kinase FGGY N-terminal" evidence="15">
    <location>
        <begin position="9"/>
        <end position="276"/>
    </location>
</feature>
<dbReference type="InterPro" id="IPR018483">
    <property type="entry name" value="Carb_kinase_FGGY_CS"/>
</dbReference>
<evidence type="ECO:0000256" key="13">
    <source>
        <dbReference type="ARBA" id="ARBA00047192"/>
    </source>
</evidence>
<dbReference type="InterPro" id="IPR037444">
    <property type="entry name" value="GK5"/>
</dbReference>
<comment type="pathway">
    <text evidence="2">Polyol metabolism; glycerol degradation via glycerol kinase pathway; sn-glycerol 3-phosphate from glycerol: step 1/1.</text>
</comment>
<reference evidence="17" key="1">
    <citation type="journal article" date="2013" name="Genetics">
        <title>The draft genome and transcriptome of Panagrellus redivivus are shaped by the harsh demands of a free-living lifestyle.</title>
        <authorList>
            <person name="Srinivasan J."/>
            <person name="Dillman A.R."/>
            <person name="Macchietto M.G."/>
            <person name="Heikkinen L."/>
            <person name="Lakso M."/>
            <person name="Fracchia K.M."/>
            <person name="Antoshechkin I."/>
            <person name="Mortazavi A."/>
            <person name="Wong G."/>
            <person name="Sternberg P.W."/>
        </authorList>
    </citation>
    <scope>NUCLEOTIDE SEQUENCE [LARGE SCALE GENOMIC DNA]</scope>
    <source>
        <strain evidence="17">MT8872</strain>
    </source>
</reference>
<evidence type="ECO:0000256" key="9">
    <source>
        <dbReference type="ARBA" id="ARBA00022798"/>
    </source>
</evidence>
<dbReference type="FunFam" id="3.30.420.40:FF:000104">
    <property type="entry name" value="putative glycerol kinase 5"/>
    <property type="match status" value="1"/>
</dbReference>
<proteinExistence type="inferred from homology"/>
<evidence type="ECO:0000256" key="1">
    <source>
        <dbReference type="ARBA" id="ARBA00004496"/>
    </source>
</evidence>
<keyword evidence="9" id="KW-0319">Glycerol metabolism</keyword>
<dbReference type="GO" id="GO:0005739">
    <property type="term" value="C:mitochondrion"/>
    <property type="evidence" value="ECO:0007669"/>
    <property type="project" value="TreeGrafter"/>
</dbReference>
<evidence type="ECO:0000256" key="6">
    <source>
        <dbReference type="ARBA" id="ARBA00022679"/>
    </source>
</evidence>
<dbReference type="GO" id="GO:0004370">
    <property type="term" value="F:glycerol kinase activity"/>
    <property type="evidence" value="ECO:0007669"/>
    <property type="project" value="UniProtKB-EC"/>
</dbReference>
<evidence type="ECO:0000256" key="11">
    <source>
        <dbReference type="ARBA" id="ARBA00033026"/>
    </source>
</evidence>
<dbReference type="InterPro" id="IPR000577">
    <property type="entry name" value="Carb_kinase_FGGY"/>
</dbReference>
<evidence type="ECO:0000259" key="16">
    <source>
        <dbReference type="Pfam" id="PF02782"/>
    </source>
</evidence>
<dbReference type="PANTHER" id="PTHR10196:SF68">
    <property type="entry name" value="GLYCEROL KINASE 5-RELATED"/>
    <property type="match status" value="1"/>
</dbReference>
<dbReference type="GO" id="GO:0006641">
    <property type="term" value="P:triglyceride metabolic process"/>
    <property type="evidence" value="ECO:0007669"/>
    <property type="project" value="TreeGrafter"/>
</dbReference>
<comment type="subcellular location">
    <subcellularLocation>
        <location evidence="1">Cytoplasm</location>
    </subcellularLocation>
</comment>
<dbReference type="UniPathway" id="UPA00618">
    <property type="reaction ID" value="UER00672"/>
</dbReference>
<dbReference type="InterPro" id="IPR018484">
    <property type="entry name" value="FGGY_N"/>
</dbReference>
<evidence type="ECO:0000256" key="14">
    <source>
        <dbReference type="RuleBase" id="RU003733"/>
    </source>
</evidence>
<dbReference type="PANTHER" id="PTHR10196">
    <property type="entry name" value="SUGAR KINASE"/>
    <property type="match status" value="1"/>
</dbReference>
<evidence type="ECO:0000256" key="2">
    <source>
        <dbReference type="ARBA" id="ARBA00005190"/>
    </source>
</evidence>
<dbReference type="FunFam" id="3.30.420.40:FF:000102">
    <property type="entry name" value="Putative glycerol kinase 5"/>
    <property type="match status" value="1"/>
</dbReference>
<dbReference type="GO" id="GO:0005524">
    <property type="term" value="F:ATP binding"/>
    <property type="evidence" value="ECO:0007669"/>
    <property type="project" value="UniProtKB-KW"/>
</dbReference>
<keyword evidence="6 14" id="KW-0808">Transferase</keyword>
<accession>A0A7E4VUW2</accession>
<keyword evidence="5" id="KW-0963">Cytoplasm</keyword>
<evidence type="ECO:0000313" key="17">
    <source>
        <dbReference type="Proteomes" id="UP000492821"/>
    </source>
</evidence>
<feature type="domain" description="Carbohydrate kinase FGGY C-terminal" evidence="16">
    <location>
        <begin position="285"/>
        <end position="475"/>
    </location>
</feature>
<keyword evidence="7" id="KW-0547">Nucleotide-binding</keyword>
<keyword evidence="17" id="KW-1185">Reference proteome</keyword>
<evidence type="ECO:0000259" key="15">
    <source>
        <dbReference type="Pfam" id="PF00370"/>
    </source>
</evidence>
<dbReference type="PROSITE" id="PS00445">
    <property type="entry name" value="FGGY_KINASES_2"/>
    <property type="match status" value="1"/>
</dbReference>
<organism evidence="17 18">
    <name type="scientific">Panagrellus redivivus</name>
    <name type="common">Microworm</name>
    <dbReference type="NCBI Taxonomy" id="6233"/>
    <lineage>
        <taxon>Eukaryota</taxon>
        <taxon>Metazoa</taxon>
        <taxon>Ecdysozoa</taxon>
        <taxon>Nematoda</taxon>
        <taxon>Chromadorea</taxon>
        <taxon>Rhabditida</taxon>
        <taxon>Tylenchina</taxon>
        <taxon>Panagrolaimomorpha</taxon>
        <taxon>Panagrolaimoidea</taxon>
        <taxon>Panagrolaimidae</taxon>
        <taxon>Panagrellus</taxon>
    </lineage>
</organism>
<keyword evidence="8 14" id="KW-0418">Kinase</keyword>
<dbReference type="SUPFAM" id="SSF53067">
    <property type="entry name" value="Actin-like ATPase domain"/>
    <property type="match status" value="2"/>
</dbReference>
<dbReference type="EC" id="2.7.1.30" evidence="4"/>
<dbReference type="InterPro" id="IPR043129">
    <property type="entry name" value="ATPase_NBD"/>
</dbReference>
<evidence type="ECO:0000313" key="18">
    <source>
        <dbReference type="WBParaSite" id="Pan_g3625.t1"/>
    </source>
</evidence>
<dbReference type="GO" id="GO:0046167">
    <property type="term" value="P:glycerol-3-phosphate biosynthetic process"/>
    <property type="evidence" value="ECO:0007669"/>
    <property type="project" value="TreeGrafter"/>
</dbReference>
<evidence type="ECO:0000256" key="8">
    <source>
        <dbReference type="ARBA" id="ARBA00022777"/>
    </source>
</evidence>
<protein>
    <recommendedName>
        <fullName evidence="13">Glycerol kinase 5</fullName>
        <ecNumber evidence="4">2.7.1.30</ecNumber>
    </recommendedName>
    <alternativeName>
        <fullName evidence="11">ATP:glycerol 3-phosphotransferase 5</fullName>
    </alternativeName>
</protein>
<evidence type="ECO:0000256" key="7">
    <source>
        <dbReference type="ARBA" id="ARBA00022741"/>
    </source>
</evidence>
<evidence type="ECO:0000256" key="10">
    <source>
        <dbReference type="ARBA" id="ARBA00022840"/>
    </source>
</evidence>
<evidence type="ECO:0000256" key="4">
    <source>
        <dbReference type="ARBA" id="ARBA00012099"/>
    </source>
</evidence>
<name>A0A7E4VUW2_PANRE</name>
<comment type="similarity">
    <text evidence="3 14">Belongs to the FGGY kinase family.</text>
</comment>
<dbReference type="Pfam" id="PF00370">
    <property type="entry name" value="FGGY_N"/>
    <property type="match status" value="1"/>
</dbReference>
<dbReference type="CDD" id="cd07793">
    <property type="entry name" value="ASKHA_NBD_FGGY_GK5-like"/>
    <property type="match status" value="1"/>
</dbReference>
<dbReference type="WBParaSite" id="Pan_g3625.t1">
    <property type="protein sequence ID" value="Pan_g3625.t1"/>
    <property type="gene ID" value="Pan_g3625"/>
</dbReference>
<dbReference type="Proteomes" id="UP000492821">
    <property type="component" value="Unassembled WGS sequence"/>
</dbReference>
<evidence type="ECO:0000256" key="12">
    <source>
        <dbReference type="ARBA" id="ARBA00045165"/>
    </source>
</evidence>
<evidence type="ECO:0000256" key="5">
    <source>
        <dbReference type="ARBA" id="ARBA00022490"/>
    </source>
</evidence>
<dbReference type="GO" id="GO:0019563">
    <property type="term" value="P:glycerol catabolic process"/>
    <property type="evidence" value="ECO:0007669"/>
    <property type="project" value="UniProtKB-UniPathway"/>
</dbReference>
<evidence type="ECO:0000256" key="3">
    <source>
        <dbReference type="ARBA" id="ARBA00009156"/>
    </source>
</evidence>
<keyword evidence="10" id="KW-0067">ATP-binding</keyword>
<sequence length="525" mass="57361">MSKLGRQFLLSIDIGTTKIRACLFDLDLNLVWSEDDDVQVITVVKGEAVHVEIDPDKLWDQFCGLIKAAANHCPGGAKAIISTGICTQRNTFITWDVKTLKPCHRFIVWKDGRAIDAVKSWNSSMRVKALNAAGYVAHFVTRSPRFKAARIFSFINAMVTLRLMVTLDGNEEMKQLRSKGKLAYGCIETWLLAKLSKGRLIVTEPSCASATGLYDPFNATWGYTILRLIGFPTDLLPKLVDTVNPGVILLDVDPDVLGFPLKIGSVVGDQTAAVFGAGCRARGDAKISLGTGTFVNVLTGSSPHASMKGLYPLVAWSTPKQITYVAEGKSDDTATLIAWALSIGLCSNVEETSAIALETEASPGLQFIPAFGGIQTPINDDHACAAFLGLRAETTKPQMLRAILDAIAFRVYQIWETLEEEMGRNIGDSVRICGGVGQNDFICQTIATLLIRPVERVLNERFVSASGAAMLAGISADLWTIESSTELTQIESTFRPDLGERPHLLHQYNLWKKAVLRCLNFYEPS</sequence>
<dbReference type="InterPro" id="IPR018485">
    <property type="entry name" value="FGGY_C"/>
</dbReference>
<dbReference type="Pfam" id="PF02782">
    <property type="entry name" value="FGGY_C"/>
    <property type="match status" value="1"/>
</dbReference>
<dbReference type="Gene3D" id="3.30.420.40">
    <property type="match status" value="2"/>
</dbReference>
<dbReference type="AlphaFoldDB" id="A0A7E4VUW2"/>
<comment type="function">
    <text evidence="12">Skin-specific kinase that plays a key role in glycerol metabolism, catalyzing its phosphorylation to produce sn-glycerol 3-phosphate. Involved in skin-specific regulation of sterol regulatory element-binding protein (SREBP) processing and lipid biosynthesis.</text>
</comment>
<dbReference type="PIRSF" id="PIRSF000538">
    <property type="entry name" value="GlpK"/>
    <property type="match status" value="1"/>
</dbReference>
<reference evidence="18" key="2">
    <citation type="submission" date="2020-10" db="UniProtKB">
        <authorList>
            <consortium name="WormBaseParasite"/>
        </authorList>
    </citation>
    <scope>IDENTIFICATION</scope>
</reference>